<accession>A0ABP9ND59</accession>
<dbReference type="PANTHER" id="PTHR37526">
    <property type="entry name" value="PROTEIN TUSB"/>
    <property type="match status" value="1"/>
</dbReference>
<organism evidence="1 2">
    <name type="scientific">Orbus sasakiae</name>
    <dbReference type="NCBI Taxonomy" id="1078475"/>
    <lineage>
        <taxon>Bacteria</taxon>
        <taxon>Pseudomonadati</taxon>
        <taxon>Pseudomonadota</taxon>
        <taxon>Gammaproteobacteria</taxon>
        <taxon>Orbales</taxon>
        <taxon>Orbaceae</taxon>
        <taxon>Orbus</taxon>
    </lineage>
</organism>
<name>A0ABP9ND59_9GAMM</name>
<sequence length="89" mass="10154">MLHTISNSTIDIERINSDDAVVFWQNGVTLALKNHLQLDAILAKTQHCYVLDNDVMARGLYPLLDSRVTMIDMPTIVTLSATYYPQMKW</sequence>
<gene>
    <name evidence="1" type="ORF">GCM10023211_25260</name>
</gene>
<proteinExistence type="predicted"/>
<comment type="caution">
    <text evidence="1">The sequence shown here is derived from an EMBL/GenBank/DDBJ whole genome shotgun (WGS) entry which is preliminary data.</text>
</comment>
<keyword evidence="2" id="KW-1185">Reference proteome</keyword>
<evidence type="ECO:0000313" key="1">
    <source>
        <dbReference type="EMBL" id="GAA5114980.1"/>
    </source>
</evidence>
<dbReference type="NCBIfam" id="TIGR03011">
    <property type="entry name" value="sulf_tusB_dsrH"/>
    <property type="match status" value="1"/>
</dbReference>
<dbReference type="PANTHER" id="PTHR37526:SF1">
    <property type="entry name" value="PROTEIN TUSB"/>
    <property type="match status" value="1"/>
</dbReference>
<reference evidence="2" key="1">
    <citation type="journal article" date="2019" name="Int. J. Syst. Evol. Microbiol.">
        <title>The Global Catalogue of Microorganisms (GCM) 10K type strain sequencing project: providing services to taxonomists for standard genome sequencing and annotation.</title>
        <authorList>
            <consortium name="The Broad Institute Genomics Platform"/>
            <consortium name="The Broad Institute Genome Sequencing Center for Infectious Disease"/>
            <person name="Wu L."/>
            <person name="Ma J."/>
        </authorList>
    </citation>
    <scope>NUCLEOTIDE SEQUENCE [LARGE SCALE GENOMIC DNA]</scope>
    <source>
        <strain evidence="2">JCM 18050</strain>
    </source>
</reference>
<evidence type="ECO:0008006" key="3">
    <source>
        <dbReference type="Google" id="ProtNLM"/>
    </source>
</evidence>
<dbReference type="Pfam" id="PF04077">
    <property type="entry name" value="DsrH"/>
    <property type="match status" value="1"/>
</dbReference>
<dbReference type="InterPro" id="IPR007215">
    <property type="entry name" value="Sulphur_relay_TusB/DsrH"/>
</dbReference>
<dbReference type="Proteomes" id="UP001500171">
    <property type="component" value="Unassembled WGS sequence"/>
</dbReference>
<evidence type="ECO:0000313" key="2">
    <source>
        <dbReference type="Proteomes" id="UP001500171"/>
    </source>
</evidence>
<dbReference type="EMBL" id="BAABHY010000015">
    <property type="protein sequence ID" value="GAA5114980.1"/>
    <property type="molecule type" value="Genomic_DNA"/>
</dbReference>
<dbReference type="RefSeq" id="WP_345492763.1">
    <property type="nucleotide sequence ID" value="NZ_BAABHY010000015.1"/>
</dbReference>
<dbReference type="InterPro" id="IPR027396">
    <property type="entry name" value="DsrEFH-like"/>
</dbReference>
<dbReference type="SUPFAM" id="SSF75169">
    <property type="entry name" value="DsrEFH-like"/>
    <property type="match status" value="1"/>
</dbReference>
<protein>
    <recommendedName>
        <fullName evidence="3">Sulfurtransferase complex subunit TusB</fullName>
    </recommendedName>
</protein>
<dbReference type="Gene3D" id="3.40.1260.10">
    <property type="entry name" value="DsrEFH-like"/>
    <property type="match status" value="1"/>
</dbReference>